<keyword evidence="1" id="KW-0732">Signal</keyword>
<organism evidence="3 4">
    <name type="scientific">Laspinema olomoucense D3b</name>
    <dbReference type="NCBI Taxonomy" id="2953688"/>
    <lineage>
        <taxon>Bacteria</taxon>
        <taxon>Bacillati</taxon>
        <taxon>Cyanobacteriota</taxon>
        <taxon>Cyanophyceae</taxon>
        <taxon>Oscillatoriophycideae</taxon>
        <taxon>Oscillatoriales</taxon>
        <taxon>Laspinemataceae</taxon>
        <taxon>Laspinema</taxon>
        <taxon>Laspinema olomoucense</taxon>
    </lineage>
</organism>
<gene>
    <name evidence="3" type="ORF">NG792_15730</name>
</gene>
<dbReference type="EMBL" id="JAMXFA010000019">
    <property type="protein sequence ID" value="MCT7979161.1"/>
    <property type="molecule type" value="Genomic_DNA"/>
</dbReference>
<evidence type="ECO:0000259" key="2">
    <source>
        <dbReference type="Pfam" id="PF07589"/>
    </source>
</evidence>
<keyword evidence="4" id="KW-1185">Reference proteome</keyword>
<name>A0ABT2ND22_9CYAN</name>
<evidence type="ECO:0000256" key="1">
    <source>
        <dbReference type="SAM" id="SignalP"/>
    </source>
</evidence>
<feature type="signal peptide" evidence="1">
    <location>
        <begin position="1"/>
        <end position="30"/>
    </location>
</feature>
<evidence type="ECO:0000313" key="4">
    <source>
        <dbReference type="Proteomes" id="UP001525961"/>
    </source>
</evidence>
<dbReference type="RefSeq" id="WP_261236029.1">
    <property type="nucleotide sequence ID" value="NZ_JAMXFA010000019.1"/>
</dbReference>
<feature type="chain" id="PRO_5046506800" evidence="1">
    <location>
        <begin position="31"/>
        <end position="308"/>
    </location>
</feature>
<proteinExistence type="predicted"/>
<dbReference type="Proteomes" id="UP001525961">
    <property type="component" value="Unassembled WGS sequence"/>
</dbReference>
<feature type="domain" description="Ice-binding protein C-terminal" evidence="2">
    <location>
        <begin position="275"/>
        <end position="299"/>
    </location>
</feature>
<dbReference type="InterPro" id="IPR013424">
    <property type="entry name" value="Ice-binding_C"/>
</dbReference>
<protein>
    <submittedName>
        <fullName evidence="3">PEP-CTERM sorting domain-containing protein</fullName>
    </submittedName>
</protein>
<reference evidence="3 4" key="1">
    <citation type="journal article" date="2022" name="Front. Microbiol.">
        <title>High genomic differentiation and limited gene flow indicate recent cryptic speciation within the genus Laspinema (cyanobacteria).</title>
        <authorList>
            <person name="Stanojkovic A."/>
            <person name="Skoupy S."/>
            <person name="Skaloud P."/>
            <person name="Dvorak P."/>
        </authorList>
    </citation>
    <scope>NUCLEOTIDE SEQUENCE [LARGE SCALE GENOMIC DNA]</scope>
    <source>
        <strain evidence="3 4">D3b</strain>
    </source>
</reference>
<sequence length="308" mass="31767">MMKATVLKTILGTAAVTVGLMGVTAPQANAGTLHNGWNYAIDSFKDGAEGNIIGANSAYEMYGMAVKEDTQSNSIFVAINANLPITGDNYGGAADGHIGWGDLIFNFSGQNLQTANASGNLFGIRFAQNNDSGVSSVGVYDNVTLRSVTSTNSGFNNLTHHANLVASQRGSASMGDLAYNDSYFAGQITGTHTVLNSIKTGNLLGGINVINNFAGLGLDFGNFSATGTHTFGFSFDKSLMPVGEFVATLFAECANDGIALMGEFTVASVPGDDVSVPEPSSMLGLLALGLTFAGSLSRKKGKAIASEV</sequence>
<dbReference type="NCBIfam" id="NF041930">
    <property type="entry name" value="Xrt_dep_XDD3"/>
    <property type="match status" value="1"/>
</dbReference>
<dbReference type="NCBIfam" id="TIGR02595">
    <property type="entry name" value="PEP_CTERM"/>
    <property type="match status" value="1"/>
</dbReference>
<accession>A0ABT2ND22</accession>
<dbReference type="Pfam" id="PF07589">
    <property type="entry name" value="PEP-CTERM"/>
    <property type="match status" value="1"/>
</dbReference>
<comment type="caution">
    <text evidence="3">The sequence shown here is derived from an EMBL/GenBank/DDBJ whole genome shotgun (WGS) entry which is preliminary data.</text>
</comment>
<evidence type="ECO:0000313" key="3">
    <source>
        <dbReference type="EMBL" id="MCT7979161.1"/>
    </source>
</evidence>